<evidence type="ECO:0000256" key="8">
    <source>
        <dbReference type="HAMAP-Rule" id="MF_02078"/>
    </source>
</evidence>
<dbReference type="NCBIfam" id="TIGR01695">
    <property type="entry name" value="murJ_mviN"/>
    <property type="match status" value="1"/>
</dbReference>
<organism evidence="10 11">
    <name type="scientific">Desulforamulus aquiferis</name>
    <dbReference type="NCBI Taxonomy" id="1397668"/>
    <lineage>
        <taxon>Bacteria</taxon>
        <taxon>Bacillati</taxon>
        <taxon>Bacillota</taxon>
        <taxon>Clostridia</taxon>
        <taxon>Eubacteriales</taxon>
        <taxon>Peptococcaceae</taxon>
        <taxon>Desulforamulus</taxon>
    </lineage>
</organism>
<dbReference type="RefSeq" id="WP_304541985.1">
    <property type="nucleotide sequence ID" value="NZ_JARPTC010000008.1"/>
</dbReference>
<dbReference type="GO" id="GO:0015648">
    <property type="term" value="F:lipid-linked peptidoglycan transporter activity"/>
    <property type="evidence" value="ECO:0007669"/>
    <property type="project" value="UniProtKB-UniRule"/>
</dbReference>
<gene>
    <name evidence="8 10" type="primary">murJ</name>
    <name evidence="10" type="ORF">P6N53_06505</name>
</gene>
<evidence type="ECO:0000256" key="6">
    <source>
        <dbReference type="ARBA" id="ARBA00022989"/>
    </source>
</evidence>
<keyword evidence="7 8" id="KW-0472">Membrane</keyword>
<reference evidence="10" key="2">
    <citation type="submission" date="2023-03" db="EMBL/GenBank/DDBJ databases">
        <authorList>
            <person name="Zhang Z."/>
        </authorList>
    </citation>
    <scope>NUCLEOTIDE SEQUENCE</scope>
    <source>
        <strain evidence="10">DSA</strain>
    </source>
</reference>
<feature type="transmembrane region" description="Helical" evidence="8">
    <location>
        <begin position="474"/>
        <end position="496"/>
    </location>
</feature>
<evidence type="ECO:0000256" key="7">
    <source>
        <dbReference type="ARBA" id="ARBA00023136"/>
    </source>
</evidence>
<accession>A0AAW7ZDK3</accession>
<keyword evidence="6 8" id="KW-1133">Transmembrane helix</keyword>
<feature type="transmembrane region" description="Helical" evidence="8">
    <location>
        <begin position="274"/>
        <end position="293"/>
    </location>
</feature>
<dbReference type="GO" id="GO:0034204">
    <property type="term" value="P:lipid translocation"/>
    <property type="evidence" value="ECO:0007669"/>
    <property type="project" value="TreeGrafter"/>
</dbReference>
<comment type="similarity">
    <text evidence="8 9">Belongs to the MurJ/MviN family.</text>
</comment>
<dbReference type="GO" id="GO:0005886">
    <property type="term" value="C:plasma membrane"/>
    <property type="evidence" value="ECO:0007669"/>
    <property type="project" value="UniProtKB-SubCell"/>
</dbReference>
<comment type="function">
    <text evidence="8 9">Involved in peptidoglycan biosynthesis. Transports lipid-linked peptidoglycan precursors from the inner to the outer leaflet of the cytoplasmic membrane.</text>
</comment>
<dbReference type="CDD" id="cd13123">
    <property type="entry name" value="MATE_MurJ_like"/>
    <property type="match status" value="1"/>
</dbReference>
<keyword evidence="4 8" id="KW-0133">Cell shape</keyword>
<feature type="transmembrane region" description="Helical" evidence="8">
    <location>
        <begin position="383"/>
        <end position="403"/>
    </location>
</feature>
<feature type="transmembrane region" description="Helical" evidence="8">
    <location>
        <begin position="442"/>
        <end position="462"/>
    </location>
</feature>
<proteinExistence type="inferred from homology"/>
<dbReference type="GO" id="GO:0009252">
    <property type="term" value="P:peptidoglycan biosynthetic process"/>
    <property type="evidence" value="ECO:0007669"/>
    <property type="project" value="UniProtKB-UniRule"/>
</dbReference>
<dbReference type="Proteomes" id="UP001172911">
    <property type="component" value="Unassembled WGS sequence"/>
</dbReference>
<dbReference type="GO" id="GO:0008360">
    <property type="term" value="P:regulation of cell shape"/>
    <property type="evidence" value="ECO:0007669"/>
    <property type="project" value="UniProtKB-UniRule"/>
</dbReference>
<feature type="transmembrane region" description="Helical" evidence="8">
    <location>
        <begin position="409"/>
        <end position="430"/>
    </location>
</feature>
<dbReference type="InterPro" id="IPR051050">
    <property type="entry name" value="Lipid_II_flippase_MurJ/MviN"/>
</dbReference>
<evidence type="ECO:0000256" key="4">
    <source>
        <dbReference type="ARBA" id="ARBA00022960"/>
    </source>
</evidence>
<protein>
    <recommendedName>
        <fullName evidence="8">Probable lipid II flippase MurJ</fullName>
    </recommendedName>
</protein>
<keyword evidence="11" id="KW-1185">Reference proteome</keyword>
<dbReference type="PRINTS" id="PR01806">
    <property type="entry name" value="VIRFACTRMVIN"/>
</dbReference>
<keyword evidence="2 8" id="KW-1003">Cell membrane</keyword>
<dbReference type="EMBL" id="JARPTC010000008">
    <property type="protein sequence ID" value="MDO7786870.1"/>
    <property type="molecule type" value="Genomic_DNA"/>
</dbReference>
<feature type="transmembrane region" description="Helical" evidence="8">
    <location>
        <begin position="88"/>
        <end position="109"/>
    </location>
</feature>
<keyword evidence="3 8" id="KW-0812">Transmembrane</keyword>
<feature type="transmembrane region" description="Helical" evidence="8">
    <location>
        <begin position="163"/>
        <end position="182"/>
    </location>
</feature>
<feature type="transmembrane region" description="Helical" evidence="8">
    <location>
        <begin position="230"/>
        <end position="254"/>
    </location>
</feature>
<keyword evidence="8 9" id="KW-0961">Cell wall biogenesis/degradation</keyword>
<comment type="subcellular location">
    <subcellularLocation>
        <location evidence="1 8">Cell membrane</location>
        <topology evidence="1 8">Multi-pass membrane protein</topology>
    </subcellularLocation>
</comment>
<comment type="caution">
    <text evidence="10">The sequence shown here is derived from an EMBL/GenBank/DDBJ whole genome shotgun (WGS) entry which is preliminary data.</text>
</comment>
<dbReference type="PANTHER" id="PTHR47019:SF1">
    <property type="entry name" value="LIPID II FLIPPASE MURJ"/>
    <property type="match status" value="1"/>
</dbReference>
<feature type="transmembrane region" description="Helical" evidence="8">
    <location>
        <begin position="188"/>
        <end position="209"/>
    </location>
</feature>
<dbReference type="GO" id="GO:0071555">
    <property type="term" value="P:cell wall organization"/>
    <property type="evidence" value="ECO:0007669"/>
    <property type="project" value="UniProtKB-UniRule"/>
</dbReference>
<evidence type="ECO:0000256" key="2">
    <source>
        <dbReference type="ARBA" id="ARBA00022475"/>
    </source>
</evidence>
<dbReference type="AlphaFoldDB" id="A0AAW7ZDK3"/>
<evidence type="ECO:0000313" key="11">
    <source>
        <dbReference type="Proteomes" id="UP001172911"/>
    </source>
</evidence>
<dbReference type="HAMAP" id="MF_02078">
    <property type="entry name" value="MurJ_MviN"/>
    <property type="match status" value="1"/>
</dbReference>
<evidence type="ECO:0000256" key="1">
    <source>
        <dbReference type="ARBA" id="ARBA00004651"/>
    </source>
</evidence>
<sequence>MNKQGTGTVVKATLVIAIITIFAKVLGFAREAVIAREYGATSIADAFLVVFNIPYMFNGILNAALVVVVVPILMQYQINNKTEEARRLFSTVFILFLSILAFVIIIGIWKSNDIINLFAPGFDLETSELASNLALIMFPSILFFALANFFAGLLNTHNIFAPSALAPVVLNTVIIGTAFTVAKTFGVYGLAWGVLLGTIVMALIQVPFLKYTDFRFRAVIDIKDEGVRKVFGLMLPIFIGSGVAQINILIYYYLGSGLAEGTISALNYATKLILLPQGIFVMAVATAIFPSLSRSVANIDREQFSNILVKGSKMVFLLSVPAVVGLIVLREPIVAVLFKRGAFDERALLLTSGVLLFLSIGLIGQCLSPVMTRGFYALQETLTPVKVSILTVAINIVISLLLVKRMEHLGLALANSVAMTVNVILLGFLLRKHITRIMGRGLISFSCKVVISSVVMGMAVYSVDNFLANILSSLSLRLLIDITLGGLVYFIMAFILKTDELYYVLDLVKGVINKRTSLRKKFAG</sequence>
<feature type="transmembrane region" description="Helical" evidence="8">
    <location>
        <begin position="12"/>
        <end position="35"/>
    </location>
</feature>
<name>A0AAW7ZDK3_9FIRM</name>
<comment type="pathway">
    <text evidence="8">Cell wall biogenesis; peptidoglycan biosynthesis.</text>
</comment>
<feature type="transmembrane region" description="Helical" evidence="8">
    <location>
        <begin position="129"/>
        <end position="151"/>
    </location>
</feature>
<dbReference type="PIRSF" id="PIRSF002869">
    <property type="entry name" value="MviN"/>
    <property type="match status" value="1"/>
</dbReference>
<evidence type="ECO:0000256" key="9">
    <source>
        <dbReference type="PIRNR" id="PIRNR002869"/>
    </source>
</evidence>
<keyword evidence="5 8" id="KW-0573">Peptidoglycan synthesis</keyword>
<feature type="transmembrane region" description="Helical" evidence="8">
    <location>
        <begin position="55"/>
        <end position="76"/>
    </location>
</feature>
<keyword evidence="8 9" id="KW-0813">Transport</keyword>
<evidence type="ECO:0000256" key="5">
    <source>
        <dbReference type="ARBA" id="ARBA00022984"/>
    </source>
</evidence>
<dbReference type="PANTHER" id="PTHR47019">
    <property type="entry name" value="LIPID II FLIPPASE MURJ"/>
    <property type="match status" value="1"/>
</dbReference>
<reference evidence="10" key="1">
    <citation type="journal article" date="2023" name="J. Hazard. Mater.">
        <title>Anaerobic biodegradation of pyrene and benzo[a]pyrene by a new sulfate-reducing Desulforamulus aquiferis strain DSA.</title>
        <authorList>
            <person name="Zhang Z."/>
            <person name="Sun J."/>
            <person name="Gong X."/>
            <person name="Wang C."/>
            <person name="Wang H."/>
        </authorList>
    </citation>
    <scope>NUCLEOTIDE SEQUENCE</scope>
    <source>
        <strain evidence="10">DSA</strain>
    </source>
</reference>
<evidence type="ECO:0000256" key="3">
    <source>
        <dbReference type="ARBA" id="ARBA00022692"/>
    </source>
</evidence>
<evidence type="ECO:0000313" key="10">
    <source>
        <dbReference type="EMBL" id="MDO7786870.1"/>
    </source>
</evidence>
<dbReference type="Pfam" id="PF03023">
    <property type="entry name" value="MurJ"/>
    <property type="match status" value="1"/>
</dbReference>
<dbReference type="InterPro" id="IPR004268">
    <property type="entry name" value="MurJ"/>
</dbReference>
<feature type="transmembrane region" description="Helical" evidence="8">
    <location>
        <begin position="314"/>
        <end position="338"/>
    </location>
</feature>
<feature type="transmembrane region" description="Helical" evidence="8">
    <location>
        <begin position="350"/>
        <end position="371"/>
    </location>
</feature>